<feature type="compositionally biased region" description="Polar residues" evidence="12">
    <location>
        <begin position="659"/>
        <end position="677"/>
    </location>
</feature>
<organism evidence="15 16">
    <name type="scientific">Monilinia fructigena</name>
    <dbReference type="NCBI Taxonomy" id="38457"/>
    <lineage>
        <taxon>Eukaryota</taxon>
        <taxon>Fungi</taxon>
        <taxon>Dikarya</taxon>
        <taxon>Ascomycota</taxon>
        <taxon>Pezizomycotina</taxon>
        <taxon>Leotiomycetes</taxon>
        <taxon>Helotiales</taxon>
        <taxon>Sclerotiniaceae</taxon>
        <taxon>Monilinia</taxon>
    </lineage>
</organism>
<keyword evidence="4" id="KW-0347">Helicase</keyword>
<evidence type="ECO:0000259" key="13">
    <source>
        <dbReference type="PROSITE" id="PS51192"/>
    </source>
</evidence>
<evidence type="ECO:0000256" key="3">
    <source>
        <dbReference type="ARBA" id="ARBA00022801"/>
    </source>
</evidence>
<evidence type="ECO:0000313" key="16">
    <source>
        <dbReference type="Proteomes" id="UP000249056"/>
    </source>
</evidence>
<comment type="caution">
    <text evidence="15">The sequence shown here is derived from an EMBL/GenBank/DDBJ whole genome shotgun (WGS) entry which is preliminary data.</text>
</comment>
<feature type="compositionally biased region" description="Low complexity" evidence="12">
    <location>
        <begin position="858"/>
        <end position="871"/>
    </location>
</feature>
<dbReference type="PANTHER" id="PTHR13710">
    <property type="entry name" value="DNA HELICASE RECQ FAMILY MEMBER"/>
    <property type="match status" value="1"/>
</dbReference>
<evidence type="ECO:0000256" key="7">
    <source>
        <dbReference type="ARBA" id="ARBA00023235"/>
    </source>
</evidence>
<evidence type="ECO:0000313" key="15">
    <source>
        <dbReference type="EMBL" id="RAL63499.1"/>
    </source>
</evidence>
<protein>
    <recommendedName>
        <fullName evidence="10">DNA 3'-5' helicase</fullName>
        <ecNumber evidence="10">5.6.2.4</ecNumber>
    </recommendedName>
</protein>
<dbReference type="SMART" id="SM00487">
    <property type="entry name" value="DEXDc"/>
    <property type="match status" value="1"/>
</dbReference>
<dbReference type="CDD" id="cd17920">
    <property type="entry name" value="DEXHc_RecQ"/>
    <property type="match status" value="1"/>
</dbReference>
<feature type="compositionally biased region" description="Basic and acidic residues" evidence="12">
    <location>
        <begin position="830"/>
        <end position="840"/>
    </location>
</feature>
<comment type="catalytic activity">
    <reaction evidence="9">
        <text>Couples ATP hydrolysis with the unwinding of duplex DNA by translocating in the 3'-5' direction.</text>
        <dbReference type="EC" id="5.6.2.4"/>
    </reaction>
</comment>
<dbReference type="OrthoDB" id="10261556at2759"/>
<proteinExistence type="inferred from homology"/>
<dbReference type="InterPro" id="IPR004589">
    <property type="entry name" value="DNA_helicase_ATP-dep_RecQ"/>
</dbReference>
<feature type="domain" description="Helicase C-terminal" evidence="14">
    <location>
        <begin position="410"/>
        <end position="555"/>
    </location>
</feature>
<keyword evidence="2" id="KW-0547">Nucleotide-binding</keyword>
<name>A0A395IYU0_9HELO</name>
<dbReference type="Pfam" id="PF00270">
    <property type="entry name" value="DEAD"/>
    <property type="match status" value="1"/>
</dbReference>
<evidence type="ECO:0000256" key="11">
    <source>
        <dbReference type="SAM" id="Coils"/>
    </source>
</evidence>
<evidence type="ECO:0000256" key="1">
    <source>
        <dbReference type="ARBA" id="ARBA00005446"/>
    </source>
</evidence>
<dbReference type="Proteomes" id="UP000249056">
    <property type="component" value="Unassembled WGS sequence"/>
</dbReference>
<feature type="compositionally biased region" description="Low complexity" evidence="12">
    <location>
        <begin position="879"/>
        <end position="892"/>
    </location>
</feature>
<feature type="region of interest" description="Disordered" evidence="12">
    <location>
        <begin position="642"/>
        <end position="685"/>
    </location>
</feature>
<keyword evidence="16" id="KW-1185">Reference proteome</keyword>
<evidence type="ECO:0000256" key="5">
    <source>
        <dbReference type="ARBA" id="ARBA00022840"/>
    </source>
</evidence>
<sequence length="912" mass="102963">MVSKILLQKTTAALQRVMALLEEDIEDNEAEAQSHMLARELSEKKKECWRLLDASGAINYGFGAIPPSKTPMSTHDSSANASGQVVFQPQMPPLKSQSSGVATSFREDYAASDLQSLRFSREKEPCYAPPSPVRHASPLRSIIASNISRPDIFMKQPNFYGQPSPADYGADEEFFNDLLEDERQIMEEGCATDKNPDERAEEVEEDYGDFDDDDEAMIDFAQQVEQIVYSGKTKGVTVVISPLLALMHDQVDHLKKLRIQAYLFNSETTKEVKQELLSALDQPCPDHYIQLLYVTPEMITNSKALESKFDSLHAKRRLARIVIDEAHCVSQWGHDFRPDYKTLHTLRERYPSVPFIALTATATERVKKDVIHNLGMQDCEQLKQSFNRPNIYYEVRRKTGKGATAAMFREITTLLTTDYKNQSGIIYCISRKNCEDVATQLREQRIKAHHFHAHMTPEEKKDVQHQWQIGNIQVVVATIAFGMGIDKQDVRFVIHYCLPKTLEGYYQETGRAGRDGKPAACFLYYGFQDTQIYKFMIDKGDGDRDVKTSSVKCWMRWCDFAKIALIAAECSFYNTLARLSKKEECMGKTEIERLIEKLIQFGGLQFRAVKNRGGFHNDFVFLGSRYKQYMSRNLKLLLQIKVSNSPHPPSGKTTKSKANKQTQPSSTLLTSPITQTQRSKKGKGRFIEEDIDVSDEEFHPSTYSQHDAFATSDGVETSEDDAFEPVRGRSRSMRGGRQADHLGSPIRADYEMENLNEPHKIVVDEFVEKAKKLEESTRNNNGHRKPYFTELEFRQMAIHWTISIAEMSRIPGINKENQPKFQGHNPGVDLPKKSYRKDINGYKSKHRGGYSNYRRKSGGSISSKAGSSSGITKKRAPAGSRKTSTGSKGSSSMAQFGRSAGSGGSGINPMPT</sequence>
<dbReference type="InterPro" id="IPR014001">
    <property type="entry name" value="Helicase_ATP-bd"/>
</dbReference>
<keyword evidence="5" id="KW-0067">ATP-binding</keyword>
<dbReference type="InterPro" id="IPR011545">
    <property type="entry name" value="DEAD/DEAH_box_helicase_dom"/>
</dbReference>
<dbReference type="PANTHER" id="PTHR13710:SF153">
    <property type="entry name" value="RECQ-LIKE DNA HELICASE BLM"/>
    <property type="match status" value="1"/>
</dbReference>
<evidence type="ECO:0000256" key="4">
    <source>
        <dbReference type="ARBA" id="ARBA00022806"/>
    </source>
</evidence>
<feature type="region of interest" description="Disordered" evidence="12">
    <location>
        <begin position="814"/>
        <end position="912"/>
    </location>
</feature>
<dbReference type="CDD" id="cd18794">
    <property type="entry name" value="SF2_C_RecQ"/>
    <property type="match status" value="1"/>
</dbReference>
<reference evidence="15 16" key="1">
    <citation type="submission" date="2018-06" db="EMBL/GenBank/DDBJ databases">
        <title>Genome Sequence of the Brown Rot Fungal Pathogen Monilinia fructigena.</title>
        <authorList>
            <person name="Landi L."/>
            <person name="De Miccolis Angelini R.M."/>
            <person name="Pollastro S."/>
            <person name="Abate D."/>
            <person name="Faretra F."/>
            <person name="Romanazzi G."/>
        </authorList>
    </citation>
    <scope>NUCLEOTIDE SEQUENCE [LARGE SCALE GENOMIC DNA]</scope>
    <source>
        <strain evidence="15 16">Mfrg269</strain>
    </source>
</reference>
<dbReference type="AlphaFoldDB" id="A0A395IYU0"/>
<dbReference type="GO" id="GO:0009378">
    <property type="term" value="F:four-way junction helicase activity"/>
    <property type="evidence" value="ECO:0007669"/>
    <property type="project" value="TreeGrafter"/>
</dbReference>
<comment type="similarity">
    <text evidence="1">Belongs to the helicase family. RecQ subfamily.</text>
</comment>
<dbReference type="PROSITE" id="PS51194">
    <property type="entry name" value="HELICASE_CTER"/>
    <property type="match status" value="1"/>
</dbReference>
<keyword evidence="7" id="KW-0413">Isomerase</keyword>
<feature type="compositionally biased region" description="Basic residues" evidence="12">
    <location>
        <begin position="843"/>
        <end position="857"/>
    </location>
</feature>
<evidence type="ECO:0000256" key="12">
    <source>
        <dbReference type="SAM" id="MobiDB-lite"/>
    </source>
</evidence>
<dbReference type="GO" id="GO:0003677">
    <property type="term" value="F:DNA binding"/>
    <property type="evidence" value="ECO:0007669"/>
    <property type="project" value="UniProtKB-KW"/>
</dbReference>
<dbReference type="Pfam" id="PF00271">
    <property type="entry name" value="Helicase_C"/>
    <property type="match status" value="1"/>
</dbReference>
<dbReference type="Gene3D" id="3.40.50.300">
    <property type="entry name" value="P-loop containing nucleotide triphosphate hydrolases"/>
    <property type="match status" value="2"/>
</dbReference>
<keyword evidence="8" id="KW-0539">Nucleus</keyword>
<dbReference type="GO" id="GO:0005524">
    <property type="term" value="F:ATP binding"/>
    <property type="evidence" value="ECO:0007669"/>
    <property type="project" value="UniProtKB-KW"/>
</dbReference>
<dbReference type="InterPro" id="IPR002464">
    <property type="entry name" value="DNA/RNA_helicase_DEAH_CS"/>
</dbReference>
<evidence type="ECO:0000256" key="6">
    <source>
        <dbReference type="ARBA" id="ARBA00023125"/>
    </source>
</evidence>
<feature type="region of interest" description="Disordered" evidence="12">
    <location>
        <begin position="713"/>
        <end position="742"/>
    </location>
</feature>
<dbReference type="GO" id="GO:0005634">
    <property type="term" value="C:nucleus"/>
    <property type="evidence" value="ECO:0007669"/>
    <property type="project" value="TreeGrafter"/>
</dbReference>
<keyword evidence="6" id="KW-0238">DNA-binding</keyword>
<feature type="coiled-coil region" evidence="11">
    <location>
        <begin position="11"/>
        <end position="38"/>
    </location>
</feature>
<dbReference type="GO" id="GO:0000724">
    <property type="term" value="P:double-strand break repair via homologous recombination"/>
    <property type="evidence" value="ECO:0007669"/>
    <property type="project" value="TreeGrafter"/>
</dbReference>
<dbReference type="EC" id="5.6.2.4" evidence="10"/>
<evidence type="ECO:0000256" key="10">
    <source>
        <dbReference type="ARBA" id="ARBA00034808"/>
    </source>
</evidence>
<dbReference type="InterPro" id="IPR027417">
    <property type="entry name" value="P-loop_NTPase"/>
</dbReference>
<dbReference type="GO" id="GO:0016787">
    <property type="term" value="F:hydrolase activity"/>
    <property type="evidence" value="ECO:0007669"/>
    <property type="project" value="UniProtKB-KW"/>
</dbReference>
<dbReference type="PROSITE" id="PS00690">
    <property type="entry name" value="DEAH_ATP_HELICASE"/>
    <property type="match status" value="1"/>
</dbReference>
<accession>A0A395IYU0</accession>
<dbReference type="InterPro" id="IPR001650">
    <property type="entry name" value="Helicase_C-like"/>
</dbReference>
<evidence type="ECO:0000256" key="9">
    <source>
        <dbReference type="ARBA" id="ARBA00034617"/>
    </source>
</evidence>
<dbReference type="GO" id="GO:0043138">
    <property type="term" value="F:3'-5' DNA helicase activity"/>
    <property type="evidence" value="ECO:0007669"/>
    <property type="project" value="UniProtKB-EC"/>
</dbReference>
<dbReference type="GO" id="GO:0005694">
    <property type="term" value="C:chromosome"/>
    <property type="evidence" value="ECO:0007669"/>
    <property type="project" value="TreeGrafter"/>
</dbReference>
<dbReference type="PROSITE" id="PS51192">
    <property type="entry name" value="HELICASE_ATP_BIND_1"/>
    <property type="match status" value="1"/>
</dbReference>
<dbReference type="NCBIfam" id="TIGR00614">
    <property type="entry name" value="recQ_fam"/>
    <property type="match status" value="1"/>
</dbReference>
<dbReference type="SMART" id="SM00490">
    <property type="entry name" value="HELICc"/>
    <property type="match status" value="1"/>
</dbReference>
<dbReference type="EMBL" id="QKRW01000019">
    <property type="protein sequence ID" value="RAL63499.1"/>
    <property type="molecule type" value="Genomic_DNA"/>
</dbReference>
<feature type="domain" description="Helicase ATP-binding" evidence="13">
    <location>
        <begin position="223"/>
        <end position="380"/>
    </location>
</feature>
<gene>
    <name evidence="15" type="ORF">DID88_003919</name>
</gene>
<dbReference type="SUPFAM" id="SSF52540">
    <property type="entry name" value="P-loop containing nucleoside triphosphate hydrolases"/>
    <property type="match status" value="1"/>
</dbReference>
<keyword evidence="11" id="KW-0175">Coiled coil</keyword>
<evidence type="ECO:0000256" key="2">
    <source>
        <dbReference type="ARBA" id="ARBA00022741"/>
    </source>
</evidence>
<evidence type="ECO:0000259" key="14">
    <source>
        <dbReference type="PROSITE" id="PS51194"/>
    </source>
</evidence>
<dbReference type="GO" id="GO:0005737">
    <property type="term" value="C:cytoplasm"/>
    <property type="evidence" value="ECO:0007669"/>
    <property type="project" value="TreeGrafter"/>
</dbReference>
<evidence type="ECO:0000256" key="8">
    <source>
        <dbReference type="ARBA" id="ARBA00023242"/>
    </source>
</evidence>
<dbReference type="FunFam" id="3.40.50.300:FF:001456">
    <property type="entry name" value="ATP-dependent DNA helicase"/>
    <property type="match status" value="1"/>
</dbReference>
<keyword evidence="3" id="KW-0378">Hydrolase</keyword>